<name>A0A7Z2VJF6_9BACL</name>
<proteinExistence type="predicted"/>
<keyword evidence="1" id="KW-1133">Transmembrane helix</keyword>
<dbReference type="SUPFAM" id="SSF50969">
    <property type="entry name" value="YVTN repeat-like/Quinoprotein amine dehydrogenase"/>
    <property type="match status" value="1"/>
</dbReference>
<dbReference type="Proteomes" id="UP000502248">
    <property type="component" value="Chromosome"/>
</dbReference>
<dbReference type="EMBL" id="CP051680">
    <property type="protein sequence ID" value="QJD84212.1"/>
    <property type="molecule type" value="Genomic_DNA"/>
</dbReference>
<feature type="transmembrane region" description="Helical" evidence="1">
    <location>
        <begin position="6"/>
        <end position="23"/>
    </location>
</feature>
<dbReference type="RefSeq" id="WP_169280496.1">
    <property type="nucleotide sequence ID" value="NZ_CP051680.1"/>
</dbReference>
<protein>
    <submittedName>
        <fullName evidence="2">Uncharacterized protein</fullName>
    </submittedName>
</protein>
<keyword evidence="1" id="KW-0472">Membrane</keyword>
<dbReference type="KEGG" id="cheb:HH215_14115"/>
<evidence type="ECO:0000313" key="3">
    <source>
        <dbReference type="Proteomes" id="UP000502248"/>
    </source>
</evidence>
<reference evidence="2 3" key="1">
    <citation type="submission" date="2020-04" db="EMBL/GenBank/DDBJ databases">
        <title>Genome sequencing of novel species.</title>
        <authorList>
            <person name="Heo J."/>
            <person name="Kim S.-J."/>
            <person name="Kim J.-S."/>
            <person name="Hong S.-B."/>
            <person name="Kwon S.-W."/>
        </authorList>
    </citation>
    <scope>NUCLEOTIDE SEQUENCE [LARGE SCALE GENOMIC DNA]</scope>
    <source>
        <strain evidence="2 3">MFER-1</strain>
    </source>
</reference>
<keyword evidence="1" id="KW-0812">Transmembrane</keyword>
<keyword evidence="3" id="KW-1185">Reference proteome</keyword>
<dbReference type="InterPro" id="IPR011044">
    <property type="entry name" value="Quino_amine_DH_bsu"/>
</dbReference>
<sequence length="908" mass="103048">MTRKPFLIGITAIIASLLILLPIERMNRTNQVKPAEQDQVAGIIPVSYTGQVTDKEEQRSPAVEEPLFPSLKVRASLTDSGFGLAFDKEQYPILEKTVSAADRVVHSVKRSDYKEDGSGITWTRQDAVIVNPETREVKTYPLYELKTLLPGDGGLFTMIDDRNVMFVRPTLEGERVSYDLARMDIETGKIVIIAARFWESELVDHLQVDDFLLSSHYTERSDAYGKLLLSSAKGRLWQFDVASGEARSNGEETYPAYGDLGSKPYRELVYPSPDLKRFVYHHLDANRFEVINADSGERITEFGFDETVALMDPGIVWSPDNGMFFLESGNRDQALGVYTDNGMLLFAQKVTFYDRDGRAIRTLELPLSKDKRMNVYGWADDGKVWIEYFRANQPEDRDSSKQDVAYKLYDINTGRLTDYKVIEDIAKLNNPVLVKKHGGYSFLSPPFLIADSANRLLWLPAKDTTATWNDEQLYGQLSSEDNSLVYRWNPSERTWEWINADSGEIKNGERLFVRPAVHRNRWLIYQRNSVASYDYVKIPATLERNADGLPVLTGEITETTMGTQEWWKDDHFSKTEEQSPTIRASGKSRYGTLKIKSLPGEVRLEDGGGFRYYGTYAVEYTNRQGAKKPLPSIDDLALRIEGSTPSLMRVFEFKDFDILLFQPDSFRFSKSFDGGIRDIRAYAITKQGTAFPLTFQYVNGTQGQGMQSALTIPIDDNAAVETIGDNLVLHAWLWERNFELALTPNLKDKTLTVTDAIDRTGEYAELAKVTNRYANRLEQALGLEDIDLPEGKMDDEQLRALFTDKAWSNPGFQHLMKDFAKSKQEGNSSRAFAWNPIDARFVSPDTIRFTFALNLWYAIGLAAHLEVGLKLEDGKWRFHDLGSLETEKLEGLPGYNGLLIRDPLELIN</sequence>
<organism evidence="2 3">
    <name type="scientific">Cohnella herbarum</name>
    <dbReference type="NCBI Taxonomy" id="2728023"/>
    <lineage>
        <taxon>Bacteria</taxon>
        <taxon>Bacillati</taxon>
        <taxon>Bacillota</taxon>
        <taxon>Bacilli</taxon>
        <taxon>Bacillales</taxon>
        <taxon>Paenibacillaceae</taxon>
        <taxon>Cohnella</taxon>
    </lineage>
</organism>
<dbReference type="AlphaFoldDB" id="A0A7Z2VJF6"/>
<gene>
    <name evidence="2" type="ORF">HH215_14115</name>
</gene>
<evidence type="ECO:0000256" key="1">
    <source>
        <dbReference type="SAM" id="Phobius"/>
    </source>
</evidence>
<evidence type="ECO:0000313" key="2">
    <source>
        <dbReference type="EMBL" id="QJD84212.1"/>
    </source>
</evidence>
<accession>A0A7Z2VJF6</accession>